<dbReference type="Proteomes" id="UP000252023">
    <property type="component" value="Chromosome"/>
</dbReference>
<dbReference type="PRINTS" id="PR00035">
    <property type="entry name" value="HTHGNTR"/>
</dbReference>
<dbReference type="InterPro" id="IPR000524">
    <property type="entry name" value="Tscrpt_reg_HTH_GntR"/>
</dbReference>
<dbReference type="Gene3D" id="1.10.10.10">
    <property type="entry name" value="Winged helix-like DNA-binding domain superfamily/Winged helix DNA-binding domain"/>
    <property type="match status" value="1"/>
</dbReference>
<dbReference type="SMART" id="SM00866">
    <property type="entry name" value="UTRA"/>
    <property type="match status" value="1"/>
</dbReference>
<evidence type="ECO:0000313" key="6">
    <source>
        <dbReference type="Proteomes" id="UP000252023"/>
    </source>
</evidence>
<gene>
    <name evidence="5" type="primary">phnF</name>
    <name evidence="5" type="ORF">DRW48_02310</name>
</gene>
<dbReference type="CDD" id="cd07377">
    <property type="entry name" value="WHTH_GntR"/>
    <property type="match status" value="1"/>
</dbReference>
<dbReference type="Gene3D" id="3.40.1410.10">
    <property type="entry name" value="Chorismate lyase-like"/>
    <property type="match status" value="1"/>
</dbReference>
<reference evidence="6" key="1">
    <citation type="submission" date="2018-07" db="EMBL/GenBank/DDBJ databases">
        <title>Genome sequencing of Paracoccus sp. SC2-6.</title>
        <authorList>
            <person name="Heo J."/>
            <person name="Kim S.-J."/>
            <person name="Kwon S.-W."/>
        </authorList>
    </citation>
    <scope>NUCLEOTIDE SEQUENCE [LARGE SCALE GENOMIC DNA]</scope>
    <source>
        <strain evidence="6">SC2-6</strain>
    </source>
</reference>
<dbReference type="InterPro" id="IPR012702">
    <property type="entry name" value="CP_lyase_PhnF"/>
</dbReference>
<sequence length="261" mass="27027">MAKGEISVTPDGGDFVDDSNKTGLAAKGGVAIWQAIAESLRADIAAGRFPAGQRLPSAEVLAARFGVHRHTVRQAIAALTAEGLTYSRRGAGVLVTAVPVDYPLGGRVSFRRNLALAGRLPGRRIAAIVTRPADPREAEALGLAPGALVHVANGASLADGAPIALFQSAFPAEALPDLPQALWREGSVSAAFAACGIPDWRRASTRIAAELADAAQAAQLGLPSGAPLLRTDAINIDHRDRPIEYGRSWFAGPRVVLTVGG</sequence>
<dbReference type="InterPro" id="IPR011663">
    <property type="entry name" value="UTRA"/>
</dbReference>
<dbReference type="Pfam" id="PF00392">
    <property type="entry name" value="GntR"/>
    <property type="match status" value="1"/>
</dbReference>
<dbReference type="PROSITE" id="PS50949">
    <property type="entry name" value="HTH_GNTR"/>
    <property type="match status" value="1"/>
</dbReference>
<keyword evidence="3" id="KW-0804">Transcription</keyword>
<organism evidence="5 6">
    <name type="scientific">Paracoccus suum</name>
    <dbReference type="NCBI Taxonomy" id="2259340"/>
    <lineage>
        <taxon>Bacteria</taxon>
        <taxon>Pseudomonadati</taxon>
        <taxon>Pseudomonadota</taxon>
        <taxon>Alphaproteobacteria</taxon>
        <taxon>Rhodobacterales</taxon>
        <taxon>Paracoccaceae</taxon>
        <taxon>Paracoccus</taxon>
    </lineage>
</organism>
<dbReference type="PANTHER" id="PTHR44846:SF1">
    <property type="entry name" value="MANNOSYL-D-GLYCERATE TRANSPORT_METABOLISM SYSTEM REPRESSOR MNGR-RELATED"/>
    <property type="match status" value="1"/>
</dbReference>
<protein>
    <submittedName>
        <fullName evidence="5">Phosphonate metabolism transcriptional regulator PhnF</fullName>
    </submittedName>
</protein>
<dbReference type="GO" id="GO:0003677">
    <property type="term" value="F:DNA binding"/>
    <property type="evidence" value="ECO:0007669"/>
    <property type="project" value="UniProtKB-KW"/>
</dbReference>
<dbReference type="SUPFAM" id="SSF46785">
    <property type="entry name" value="Winged helix' DNA-binding domain"/>
    <property type="match status" value="1"/>
</dbReference>
<feature type="domain" description="HTH gntR-type" evidence="4">
    <location>
        <begin position="30"/>
        <end position="98"/>
    </location>
</feature>
<dbReference type="GO" id="GO:0003700">
    <property type="term" value="F:DNA-binding transcription factor activity"/>
    <property type="evidence" value="ECO:0007669"/>
    <property type="project" value="InterPro"/>
</dbReference>
<dbReference type="InterPro" id="IPR028978">
    <property type="entry name" value="Chorismate_lyase_/UTRA_dom_sf"/>
</dbReference>
<dbReference type="NCBIfam" id="TIGR02325">
    <property type="entry name" value="C_P_lyase_phnF"/>
    <property type="match status" value="1"/>
</dbReference>
<dbReference type="OrthoDB" id="9800645at2"/>
<keyword evidence="6" id="KW-1185">Reference proteome</keyword>
<accession>A0A344PH19</accession>
<name>A0A344PH19_9RHOB</name>
<dbReference type="KEGG" id="pars:DRW48_02310"/>
<evidence type="ECO:0000256" key="1">
    <source>
        <dbReference type="ARBA" id="ARBA00023015"/>
    </source>
</evidence>
<dbReference type="SUPFAM" id="SSF64288">
    <property type="entry name" value="Chorismate lyase-like"/>
    <property type="match status" value="1"/>
</dbReference>
<evidence type="ECO:0000256" key="2">
    <source>
        <dbReference type="ARBA" id="ARBA00023125"/>
    </source>
</evidence>
<evidence type="ECO:0000256" key="3">
    <source>
        <dbReference type="ARBA" id="ARBA00023163"/>
    </source>
</evidence>
<dbReference type="InterPro" id="IPR050679">
    <property type="entry name" value="Bact_HTH_transcr_reg"/>
</dbReference>
<evidence type="ECO:0000313" key="5">
    <source>
        <dbReference type="EMBL" id="AXC48674.1"/>
    </source>
</evidence>
<dbReference type="EMBL" id="CP030918">
    <property type="protein sequence ID" value="AXC48674.1"/>
    <property type="molecule type" value="Genomic_DNA"/>
</dbReference>
<dbReference type="PANTHER" id="PTHR44846">
    <property type="entry name" value="MANNOSYL-D-GLYCERATE TRANSPORT/METABOLISM SYSTEM REPRESSOR MNGR-RELATED"/>
    <property type="match status" value="1"/>
</dbReference>
<evidence type="ECO:0000259" key="4">
    <source>
        <dbReference type="PROSITE" id="PS50949"/>
    </source>
</evidence>
<proteinExistence type="predicted"/>
<dbReference type="InterPro" id="IPR036388">
    <property type="entry name" value="WH-like_DNA-bd_sf"/>
</dbReference>
<keyword evidence="1" id="KW-0805">Transcription regulation</keyword>
<keyword evidence="2" id="KW-0238">DNA-binding</keyword>
<dbReference type="SMART" id="SM00345">
    <property type="entry name" value="HTH_GNTR"/>
    <property type="match status" value="1"/>
</dbReference>
<dbReference type="Pfam" id="PF07702">
    <property type="entry name" value="UTRA"/>
    <property type="match status" value="1"/>
</dbReference>
<dbReference type="AlphaFoldDB" id="A0A344PH19"/>
<dbReference type="GO" id="GO:0045892">
    <property type="term" value="P:negative regulation of DNA-templated transcription"/>
    <property type="evidence" value="ECO:0007669"/>
    <property type="project" value="TreeGrafter"/>
</dbReference>
<dbReference type="InterPro" id="IPR036390">
    <property type="entry name" value="WH_DNA-bd_sf"/>
</dbReference>